<evidence type="ECO:0000313" key="3">
    <source>
        <dbReference type="Proteomes" id="UP000466535"/>
    </source>
</evidence>
<dbReference type="SUPFAM" id="SSF53474">
    <property type="entry name" value="alpha/beta-Hydrolases"/>
    <property type="match status" value="1"/>
</dbReference>
<comment type="caution">
    <text evidence="2">The sequence shown here is derived from an EMBL/GenBank/DDBJ whole genome shotgun (WGS) entry which is preliminary data.</text>
</comment>
<accession>A0A6B0T791</accession>
<dbReference type="PANTHER" id="PTHR43798">
    <property type="entry name" value="MONOACYLGLYCEROL LIPASE"/>
    <property type="match status" value="1"/>
</dbReference>
<evidence type="ECO:0000259" key="1">
    <source>
        <dbReference type="Pfam" id="PF12697"/>
    </source>
</evidence>
<dbReference type="Gene3D" id="3.40.50.1820">
    <property type="entry name" value="alpha/beta hydrolase"/>
    <property type="match status" value="1"/>
</dbReference>
<gene>
    <name evidence="2" type="ORF">GRX03_03955</name>
</gene>
<evidence type="ECO:0000313" key="2">
    <source>
        <dbReference type="EMBL" id="MXR50760.1"/>
    </source>
</evidence>
<reference evidence="2 3" key="1">
    <citation type="submission" date="2019-12" db="EMBL/GenBank/DDBJ databases">
        <title>Isolation and characterization of three novel carbon monoxide-oxidizing members of Halobacteria from salione crusts and soils.</title>
        <authorList>
            <person name="Myers M.R."/>
            <person name="King G.M."/>
        </authorList>
    </citation>
    <scope>NUCLEOTIDE SEQUENCE [LARGE SCALE GENOMIC DNA]</scope>
    <source>
        <strain evidence="2 3">WSH3</strain>
    </source>
</reference>
<dbReference type="AlphaFoldDB" id="A0A6B0T791"/>
<dbReference type="InterPro" id="IPR050266">
    <property type="entry name" value="AB_hydrolase_sf"/>
</dbReference>
<dbReference type="GO" id="GO:0016787">
    <property type="term" value="F:hydrolase activity"/>
    <property type="evidence" value="ECO:0007669"/>
    <property type="project" value="UniProtKB-KW"/>
</dbReference>
<feature type="domain" description="AB hydrolase-1" evidence="1">
    <location>
        <begin position="19"/>
        <end position="251"/>
    </location>
</feature>
<sequence>MYRRRAETLTREAGSGPELLCAHGTLMDRTMFDPQIDGLSDEYRVAAYNLRARTERAYEPYDLFDLVEDCRATIDALDMDEPVVAGMSMGGFMAIRLAMEYPEEISGIVLIDSTSRPHPEEDIELYQGMIDRGREDDHMATSMAETVTHFLFGETTREENPELVQSWMERWETYSGEAVYQEVSSWLERPDVTDQLAGVDVPALVVHGEEDESIPFERAEPTVDALDAEQALIPEAGHSSNVERPAAVNDAIREFLADVY</sequence>
<proteinExistence type="predicted"/>
<dbReference type="EMBL" id="WUUT01000001">
    <property type="protein sequence ID" value="MXR50760.1"/>
    <property type="molecule type" value="Genomic_DNA"/>
</dbReference>
<name>A0A6B0T791_9EURY</name>
<protein>
    <submittedName>
        <fullName evidence="2">Alpha/beta fold hydrolase</fullName>
    </submittedName>
</protein>
<dbReference type="Proteomes" id="UP000466535">
    <property type="component" value="Unassembled WGS sequence"/>
</dbReference>
<keyword evidence="2" id="KW-0378">Hydrolase</keyword>
<dbReference type="InterPro" id="IPR029058">
    <property type="entry name" value="AB_hydrolase_fold"/>
</dbReference>
<dbReference type="PRINTS" id="PR00111">
    <property type="entry name" value="ABHYDROLASE"/>
</dbReference>
<keyword evidence="3" id="KW-1185">Reference proteome</keyword>
<dbReference type="InterPro" id="IPR000073">
    <property type="entry name" value="AB_hydrolase_1"/>
</dbReference>
<organism evidence="2 3">
    <name type="scientific">Halovenus carboxidivorans</name>
    <dbReference type="NCBI Taxonomy" id="2692199"/>
    <lineage>
        <taxon>Archaea</taxon>
        <taxon>Methanobacteriati</taxon>
        <taxon>Methanobacteriota</taxon>
        <taxon>Stenosarchaea group</taxon>
        <taxon>Halobacteria</taxon>
        <taxon>Halobacteriales</taxon>
        <taxon>Haloarculaceae</taxon>
        <taxon>Halovenus</taxon>
    </lineage>
</organism>
<dbReference type="Pfam" id="PF12697">
    <property type="entry name" value="Abhydrolase_6"/>
    <property type="match status" value="1"/>
</dbReference>